<dbReference type="EMBL" id="CAXAMN010010424">
    <property type="protein sequence ID" value="CAK9031696.1"/>
    <property type="molecule type" value="Genomic_DNA"/>
</dbReference>
<gene>
    <name evidence="3" type="ORF">CCMP2556_LOCUS18380</name>
</gene>
<accession>A0ABP0KXR3</accession>
<dbReference type="Proteomes" id="UP001642484">
    <property type="component" value="Unassembled WGS sequence"/>
</dbReference>
<feature type="region of interest" description="Disordered" evidence="1">
    <location>
        <begin position="15"/>
        <end position="40"/>
    </location>
</feature>
<reference evidence="3 4" key="1">
    <citation type="submission" date="2024-02" db="EMBL/GenBank/DDBJ databases">
        <authorList>
            <person name="Chen Y."/>
            <person name="Shah S."/>
            <person name="Dougan E. K."/>
            <person name="Thang M."/>
            <person name="Chan C."/>
        </authorList>
    </citation>
    <scope>NUCLEOTIDE SEQUENCE [LARGE SCALE GENOMIC DNA]</scope>
</reference>
<sequence length="150" mass="17496">MRGFMDDDVAKLVEEFEQSRGQLGGGVGQSEKEDKKQLTEEQTKALLQELNHQQREELCHVLKAQQDGQKDIRLSPELARILQRFQRRAGLGPGGPLHTGEETWPMYLGIVLFIIITIVFIYIYIQEQRASEEEERFHDEDAFWLYREFG</sequence>
<keyword evidence="2" id="KW-1133">Transmembrane helix</keyword>
<protein>
    <submittedName>
        <fullName evidence="3">Uncharacterized protein</fullName>
    </submittedName>
</protein>
<feature type="transmembrane region" description="Helical" evidence="2">
    <location>
        <begin position="104"/>
        <end position="125"/>
    </location>
</feature>
<evidence type="ECO:0000313" key="3">
    <source>
        <dbReference type="EMBL" id="CAK9031696.1"/>
    </source>
</evidence>
<proteinExistence type="predicted"/>
<keyword evidence="4" id="KW-1185">Reference proteome</keyword>
<keyword evidence="2" id="KW-0812">Transmembrane</keyword>
<name>A0ABP0KXR3_9DINO</name>
<evidence type="ECO:0000313" key="4">
    <source>
        <dbReference type="Proteomes" id="UP001642484"/>
    </source>
</evidence>
<evidence type="ECO:0000256" key="2">
    <source>
        <dbReference type="SAM" id="Phobius"/>
    </source>
</evidence>
<keyword evidence="2" id="KW-0472">Membrane</keyword>
<comment type="caution">
    <text evidence="3">The sequence shown here is derived from an EMBL/GenBank/DDBJ whole genome shotgun (WGS) entry which is preliminary data.</text>
</comment>
<feature type="compositionally biased region" description="Basic and acidic residues" evidence="1">
    <location>
        <begin position="30"/>
        <end position="40"/>
    </location>
</feature>
<organism evidence="3 4">
    <name type="scientific">Durusdinium trenchii</name>
    <dbReference type="NCBI Taxonomy" id="1381693"/>
    <lineage>
        <taxon>Eukaryota</taxon>
        <taxon>Sar</taxon>
        <taxon>Alveolata</taxon>
        <taxon>Dinophyceae</taxon>
        <taxon>Suessiales</taxon>
        <taxon>Symbiodiniaceae</taxon>
        <taxon>Durusdinium</taxon>
    </lineage>
</organism>
<evidence type="ECO:0000256" key="1">
    <source>
        <dbReference type="SAM" id="MobiDB-lite"/>
    </source>
</evidence>